<gene>
    <name evidence="1" type="ORF">mRhiFer1_007367</name>
</gene>
<organism evidence="1 2">
    <name type="scientific">Rhinolophus ferrumequinum</name>
    <name type="common">Greater horseshoe bat</name>
    <dbReference type="NCBI Taxonomy" id="59479"/>
    <lineage>
        <taxon>Eukaryota</taxon>
        <taxon>Metazoa</taxon>
        <taxon>Chordata</taxon>
        <taxon>Craniata</taxon>
        <taxon>Vertebrata</taxon>
        <taxon>Euteleostomi</taxon>
        <taxon>Mammalia</taxon>
        <taxon>Eutheria</taxon>
        <taxon>Laurasiatheria</taxon>
        <taxon>Chiroptera</taxon>
        <taxon>Yinpterochiroptera</taxon>
        <taxon>Rhinolophoidea</taxon>
        <taxon>Rhinolophidae</taxon>
        <taxon>Rhinolophinae</taxon>
        <taxon>Rhinolophus</taxon>
    </lineage>
</organism>
<dbReference type="EMBL" id="JACAGC010000035">
    <property type="protein sequence ID" value="KAF6269701.1"/>
    <property type="molecule type" value="Genomic_DNA"/>
</dbReference>
<reference evidence="1 2" key="1">
    <citation type="journal article" date="2020" name="Nature">
        <title>Six reference-quality genomes reveal evolution of bat adaptations.</title>
        <authorList>
            <person name="Jebb D."/>
            <person name="Huang Z."/>
            <person name="Pippel M."/>
            <person name="Hughes G.M."/>
            <person name="Lavrichenko K."/>
            <person name="Devanna P."/>
            <person name="Winkler S."/>
            <person name="Jermiin L.S."/>
            <person name="Skirmuntt E.C."/>
            <person name="Katzourakis A."/>
            <person name="Burkitt-Gray L."/>
            <person name="Ray D.A."/>
            <person name="Sullivan K.A.M."/>
            <person name="Roscito J.G."/>
            <person name="Kirilenko B.M."/>
            <person name="Davalos L.M."/>
            <person name="Corthals A.P."/>
            <person name="Power M.L."/>
            <person name="Jones G."/>
            <person name="Ransome R.D."/>
            <person name="Dechmann D.K.N."/>
            <person name="Locatelli A.G."/>
            <person name="Puechmaille S.J."/>
            <person name="Fedrigo O."/>
            <person name="Jarvis E.D."/>
            <person name="Hiller M."/>
            <person name="Vernes S.C."/>
            <person name="Myers E.W."/>
            <person name="Teeling E.C."/>
        </authorList>
    </citation>
    <scope>NUCLEOTIDE SEQUENCE [LARGE SCALE GENOMIC DNA]</scope>
    <source>
        <strain evidence="1">MRhiFer1</strain>
        <tissue evidence="1">Lung</tissue>
    </source>
</reference>
<evidence type="ECO:0000313" key="1">
    <source>
        <dbReference type="EMBL" id="KAF6269701.1"/>
    </source>
</evidence>
<dbReference type="Proteomes" id="UP000585614">
    <property type="component" value="Unassembled WGS sequence"/>
</dbReference>
<comment type="caution">
    <text evidence="1">The sequence shown here is derived from an EMBL/GenBank/DDBJ whole genome shotgun (WGS) entry which is preliminary data.</text>
</comment>
<proteinExistence type="predicted"/>
<name>A0A7J7R0J2_RHIFE</name>
<evidence type="ECO:0000313" key="2">
    <source>
        <dbReference type="Proteomes" id="UP000585614"/>
    </source>
</evidence>
<accession>A0A7J7R0J2</accession>
<sequence>MPRAAAGAQGKYPCAVSVEARDTLQPGELGARPGRHCHYLLSGAPALLPPGLGLPSRCQPGGGISQALQVPEKQSRWFGQEG</sequence>
<protein>
    <submittedName>
        <fullName evidence="1">Kinesin family member C2</fullName>
    </submittedName>
</protein>
<dbReference type="AlphaFoldDB" id="A0A7J7R0J2"/>